<organism evidence="1 2">
    <name type="scientific">Entamoeba invadens IP1</name>
    <dbReference type="NCBI Taxonomy" id="370355"/>
    <lineage>
        <taxon>Eukaryota</taxon>
        <taxon>Amoebozoa</taxon>
        <taxon>Evosea</taxon>
        <taxon>Archamoebae</taxon>
        <taxon>Mastigamoebida</taxon>
        <taxon>Entamoebidae</taxon>
        <taxon>Entamoeba</taxon>
    </lineage>
</organism>
<dbReference type="VEuPathDB" id="AmoebaDB:EIN_516780"/>
<accession>L7FMS9</accession>
<sequence length="267" mass="30732">MSKLDTYHIMVVSKYFETIRDIIKLEIVCKKYKNTMKKFHYNPVPVTDKTINYFPKILTLYLYHKEDEIFLNVFLITTPNSDYCENTHKPNIKIAIKNFTIVDKNIKYKNVIFKNVTYTKNDRKTFGDTIPLIVKSIGEKCFYFNTTLINLTVPSNVTLLGDYSFCHCDNLVSVILPPTITKLSYKCFAMCEKLKSIEIPLSVVSIGDYCFFECYSLINITIPSNVSSIGFACFGDCYKLTTVNILSLNVSIGCECFPINTEVHYIN</sequence>
<dbReference type="EMBL" id="KB206909">
    <property type="protein sequence ID" value="ELP86802.1"/>
    <property type="molecule type" value="Genomic_DNA"/>
</dbReference>
<dbReference type="PANTHER" id="PTHR45661">
    <property type="entry name" value="SURFACE ANTIGEN"/>
    <property type="match status" value="1"/>
</dbReference>
<evidence type="ECO:0008006" key="3">
    <source>
        <dbReference type="Google" id="ProtNLM"/>
    </source>
</evidence>
<proteinExistence type="predicted"/>
<dbReference type="Gene3D" id="3.80.10.10">
    <property type="entry name" value="Ribonuclease Inhibitor"/>
    <property type="match status" value="2"/>
</dbReference>
<name>L7FMS9_ENTIV</name>
<reference evidence="1 2" key="1">
    <citation type="submission" date="2012-10" db="EMBL/GenBank/DDBJ databases">
        <authorList>
            <person name="Zafar N."/>
            <person name="Inman J."/>
            <person name="Hall N."/>
            <person name="Lorenzi H."/>
            <person name="Caler E."/>
        </authorList>
    </citation>
    <scope>NUCLEOTIDE SEQUENCE [LARGE SCALE GENOMIC DNA]</scope>
    <source>
        <strain evidence="1 2">IP1</strain>
    </source>
</reference>
<evidence type="ECO:0000313" key="2">
    <source>
        <dbReference type="Proteomes" id="UP000014680"/>
    </source>
</evidence>
<dbReference type="InterPro" id="IPR026906">
    <property type="entry name" value="LRR_5"/>
</dbReference>
<dbReference type="Pfam" id="PF13306">
    <property type="entry name" value="LRR_5"/>
    <property type="match status" value="1"/>
</dbReference>
<dbReference type="InterPro" id="IPR053139">
    <property type="entry name" value="Surface_bspA-like"/>
</dbReference>
<dbReference type="AlphaFoldDB" id="L7FMS9"/>
<protein>
    <recommendedName>
        <fullName evidence="3">Leucine rich repeat containing protein BspA family protein</fullName>
    </recommendedName>
</protein>
<evidence type="ECO:0000313" key="1">
    <source>
        <dbReference type="EMBL" id="ELP86802.1"/>
    </source>
</evidence>
<dbReference type="KEGG" id="eiv:EIN_516780"/>
<dbReference type="RefSeq" id="XP_004253573.1">
    <property type="nucleotide sequence ID" value="XM_004253525.1"/>
</dbReference>
<dbReference type="OrthoDB" id="25595at2759"/>
<dbReference type="SUPFAM" id="SSF52058">
    <property type="entry name" value="L domain-like"/>
    <property type="match status" value="1"/>
</dbReference>
<keyword evidence="2" id="KW-1185">Reference proteome</keyword>
<dbReference type="Proteomes" id="UP000014680">
    <property type="component" value="Unassembled WGS sequence"/>
</dbReference>
<dbReference type="GeneID" id="14885780"/>
<dbReference type="InterPro" id="IPR032675">
    <property type="entry name" value="LRR_dom_sf"/>
</dbReference>
<gene>
    <name evidence="1" type="ORF">EIN_516780</name>
</gene>
<dbReference type="PANTHER" id="PTHR45661:SF3">
    <property type="entry name" value="IG-LIKE DOMAIN-CONTAINING PROTEIN"/>
    <property type="match status" value="1"/>
</dbReference>